<dbReference type="AlphaFoldDB" id="A0A645ALC6"/>
<sequence>MVEDLCAQATLGMDIGGTLIGMHLHPVVVPVHSSLRNIGEATLILAKSRPKYVGGPRAQYIHDEPAHA</sequence>
<reference evidence="1" key="1">
    <citation type="submission" date="2019-08" db="EMBL/GenBank/DDBJ databases">
        <authorList>
            <person name="Kucharzyk K."/>
            <person name="Murdoch R.W."/>
            <person name="Higgins S."/>
            <person name="Loffler F."/>
        </authorList>
    </citation>
    <scope>NUCLEOTIDE SEQUENCE</scope>
</reference>
<dbReference type="InterPro" id="IPR028345">
    <property type="entry name" value="Antibiotic_NAT-like"/>
</dbReference>
<name>A0A645ALC6_9ZZZZ</name>
<dbReference type="Gene3D" id="3.40.50.10360">
    <property type="entry name" value="Hypothetical protein TT1679"/>
    <property type="match status" value="1"/>
</dbReference>
<dbReference type="InterPro" id="IPR006340">
    <property type="entry name" value="DUF436"/>
</dbReference>
<protein>
    <submittedName>
        <fullName evidence="1">Uncharacterized protein</fullName>
    </submittedName>
</protein>
<gene>
    <name evidence="1" type="ORF">SDC9_100815</name>
</gene>
<organism evidence="1">
    <name type="scientific">bioreactor metagenome</name>
    <dbReference type="NCBI Taxonomy" id="1076179"/>
    <lineage>
        <taxon>unclassified sequences</taxon>
        <taxon>metagenomes</taxon>
        <taxon>ecological metagenomes</taxon>
    </lineage>
</organism>
<proteinExistence type="predicted"/>
<dbReference type="SUPFAM" id="SSF110710">
    <property type="entry name" value="TTHA0583/YokD-like"/>
    <property type="match status" value="1"/>
</dbReference>
<evidence type="ECO:0000313" key="1">
    <source>
        <dbReference type="EMBL" id="MPM54042.1"/>
    </source>
</evidence>
<accession>A0A645ALC6</accession>
<dbReference type="Pfam" id="PF04260">
    <property type="entry name" value="DUF436"/>
    <property type="match status" value="1"/>
</dbReference>
<dbReference type="EMBL" id="VSSQ01014619">
    <property type="protein sequence ID" value="MPM54042.1"/>
    <property type="molecule type" value="Genomic_DNA"/>
</dbReference>
<comment type="caution">
    <text evidence="1">The sequence shown here is derived from an EMBL/GenBank/DDBJ whole genome shotgun (WGS) entry which is preliminary data.</text>
</comment>